<dbReference type="Proteomes" id="UP000504629">
    <property type="component" value="Unplaced"/>
</dbReference>
<feature type="binding site" evidence="4">
    <location>
        <position position="211"/>
    </location>
    <ligand>
        <name>pyridoxal 5'-phosphate</name>
        <dbReference type="ChEBI" id="CHEBI:597326"/>
    </ligand>
</feature>
<dbReference type="GO" id="GO:0097053">
    <property type="term" value="P:L-kynurenine catabolic process"/>
    <property type="evidence" value="ECO:0007669"/>
    <property type="project" value="UniProtKB-UniRule"/>
</dbReference>
<keyword evidence="4 5" id="KW-0963">Cytoplasm</keyword>
<dbReference type="EC" id="3.7.1.3" evidence="4 5"/>
<comment type="catalytic activity">
    <reaction evidence="5">
        <text>3-hydroxy-L-kynurenine + H2O = 3-hydroxyanthranilate + L-alanine + H(+)</text>
        <dbReference type="Rhea" id="RHEA:25143"/>
        <dbReference type="ChEBI" id="CHEBI:15377"/>
        <dbReference type="ChEBI" id="CHEBI:15378"/>
        <dbReference type="ChEBI" id="CHEBI:36559"/>
        <dbReference type="ChEBI" id="CHEBI:57972"/>
        <dbReference type="ChEBI" id="CHEBI:58125"/>
        <dbReference type="EC" id="3.7.1.3"/>
    </reaction>
</comment>
<evidence type="ECO:0000256" key="1">
    <source>
        <dbReference type="ARBA" id="ARBA00022642"/>
    </source>
</evidence>
<feature type="binding site" evidence="4">
    <location>
        <position position="265"/>
    </location>
    <ligand>
        <name>pyridoxal 5'-phosphate</name>
        <dbReference type="ChEBI" id="CHEBI:597326"/>
    </ligand>
</feature>
<keyword evidence="2 4" id="KW-0378">Hydrolase</keyword>
<feature type="modified residue" description="N6-(pyridoxal phosphate)lysine" evidence="4">
    <location>
        <position position="237"/>
    </location>
</feature>
<proteinExistence type="inferred from homology"/>
<feature type="binding site" evidence="4">
    <location>
        <position position="236"/>
    </location>
    <ligand>
        <name>pyridoxal 5'-phosphate</name>
        <dbReference type="ChEBI" id="CHEBI:597326"/>
    </ligand>
</feature>
<protein>
    <recommendedName>
        <fullName evidence="4 5">Kynureninase</fullName>
        <ecNumber evidence="4 5">3.7.1.3</ecNumber>
    </recommendedName>
    <alternativeName>
        <fullName evidence="4">L-kynurenine hydrolase</fullName>
    </alternativeName>
</protein>
<feature type="binding site" evidence="4">
    <location>
        <position position="293"/>
    </location>
    <ligand>
        <name>pyridoxal 5'-phosphate</name>
        <dbReference type="ChEBI" id="CHEBI:597326"/>
    </ligand>
</feature>
<dbReference type="GO" id="GO:0019441">
    <property type="term" value="P:L-tryptophan catabolic process to kynurenine"/>
    <property type="evidence" value="ECO:0007669"/>
    <property type="project" value="TreeGrafter"/>
</dbReference>
<dbReference type="CTD" id="8942"/>
<comment type="caution">
    <text evidence="4">Lacks conserved residue(s) required for the propagation of feature annotation.</text>
</comment>
<reference evidence="7" key="1">
    <citation type="submission" date="2025-08" db="UniProtKB">
        <authorList>
            <consortium name="RefSeq"/>
        </authorList>
    </citation>
    <scope>IDENTIFICATION</scope>
    <source>
        <tissue evidence="7">Silk gland</tissue>
    </source>
</reference>
<dbReference type="GO" id="GO:0034354">
    <property type="term" value="P:'de novo' NAD+ biosynthetic process from L-tryptophan"/>
    <property type="evidence" value="ECO:0007669"/>
    <property type="project" value="UniProtKB-UniRule"/>
</dbReference>
<dbReference type="Gene3D" id="3.90.1150.10">
    <property type="entry name" value="Aspartate Aminotransferase, domain 1"/>
    <property type="match status" value="1"/>
</dbReference>
<comment type="subcellular location">
    <subcellularLocation>
        <location evidence="4 5">Cytoplasm</location>
    </subcellularLocation>
</comment>
<dbReference type="Pfam" id="PF22580">
    <property type="entry name" value="KYNU_C"/>
    <property type="match status" value="1"/>
</dbReference>
<comment type="pathway">
    <text evidence="4 5">Cofactor biosynthesis; NAD(+) biosynthesis; quinolinate from L-kynurenine: step 2/3.</text>
</comment>
<dbReference type="UniPathway" id="UPA00334">
    <property type="reaction ID" value="UER00455"/>
</dbReference>
<dbReference type="InterPro" id="IPR015422">
    <property type="entry name" value="PyrdxlP-dep_Trfase_small"/>
</dbReference>
<dbReference type="PIRSF" id="PIRSF038800">
    <property type="entry name" value="KYNU"/>
    <property type="match status" value="1"/>
</dbReference>
<dbReference type="RefSeq" id="XP_028040230.1">
    <property type="nucleotide sequence ID" value="XM_028184429.1"/>
</dbReference>
<dbReference type="GO" id="GO:0030429">
    <property type="term" value="F:kynureninase activity"/>
    <property type="evidence" value="ECO:0007669"/>
    <property type="project" value="UniProtKB-UniRule"/>
</dbReference>
<accession>A0A6J2KE05</accession>
<dbReference type="GeneID" id="114250522"/>
<feature type="binding site" evidence="4">
    <location>
        <position position="214"/>
    </location>
    <ligand>
        <name>pyridoxal 5'-phosphate</name>
        <dbReference type="ChEBI" id="CHEBI:597326"/>
    </ligand>
</feature>
<dbReference type="Gene3D" id="3.40.640.10">
    <property type="entry name" value="Type I PLP-dependent aspartate aminotransferase-like (Major domain)"/>
    <property type="match status" value="1"/>
</dbReference>
<evidence type="ECO:0000313" key="6">
    <source>
        <dbReference type="Proteomes" id="UP000504629"/>
    </source>
</evidence>
<dbReference type="NCBIfam" id="TIGR01814">
    <property type="entry name" value="kynureninase"/>
    <property type="match status" value="1"/>
</dbReference>
<dbReference type="OrthoDB" id="5978656at2759"/>
<comment type="catalytic activity">
    <reaction evidence="4 5">
        <text>L-kynurenine + H2O = anthranilate + L-alanine + H(+)</text>
        <dbReference type="Rhea" id="RHEA:16813"/>
        <dbReference type="ChEBI" id="CHEBI:15377"/>
        <dbReference type="ChEBI" id="CHEBI:15378"/>
        <dbReference type="ChEBI" id="CHEBI:16567"/>
        <dbReference type="ChEBI" id="CHEBI:57959"/>
        <dbReference type="ChEBI" id="CHEBI:57972"/>
        <dbReference type="EC" id="3.7.1.3"/>
    </reaction>
</comment>
<evidence type="ECO:0000256" key="2">
    <source>
        <dbReference type="ARBA" id="ARBA00022801"/>
    </source>
</evidence>
<feature type="binding site" evidence="4">
    <location>
        <position position="103"/>
    </location>
    <ligand>
        <name>pyridoxal 5'-phosphate</name>
        <dbReference type="ChEBI" id="CHEBI:597326"/>
    </ligand>
</feature>
<dbReference type="PANTHER" id="PTHR14084:SF0">
    <property type="entry name" value="KYNURENINASE"/>
    <property type="match status" value="1"/>
</dbReference>
<comment type="similarity">
    <text evidence="4 5">Belongs to the kynureninase family.</text>
</comment>
<dbReference type="InterPro" id="IPR010111">
    <property type="entry name" value="Kynureninase"/>
</dbReference>
<sequence length="426" mass="48625">MYEYQDGPEFPKFLDNNDQLGHFRQRFYIKQGTIYMCGNSLGLACKDAEETLYEVLNKWKDEGIKMWNVDQGKYFLYSEFLADIMAPLVGADPDEISITGCTTINIHQTISTFYKPTAEKYKILVDDINFPTDRYAVDGQIRLKGLNPRDAVKLVKSRDGKFMSEDDIIEAMTEDVAIILLPAVYYRSAQILDMTKITKAAKERNIFIGWDFCHAIGAIEIDLKALDADFAIWCTYKYLNGGPGSSAALYINRKHFKLLPGLTGWYGNKPHTQFQLNQEFDHQQNASGWQIGTPTIFSMATLEGSLRIFKEAGISNIRKKSLHITGYLMYLIENRLSEYGFSVGNVKEDAKRGGHVCLEHDDAYRISIALKQRGVVQDFREPNVIRLTPAALYTTYQDVYDLVNILLDIVKTESHKKISEKRNFVV</sequence>
<evidence type="ECO:0000256" key="4">
    <source>
        <dbReference type="HAMAP-Rule" id="MF_03017"/>
    </source>
</evidence>
<comment type="pathway">
    <text evidence="4 5">Amino-acid degradation; L-kynurenine degradation; L-alanine and anthranilate from L-kynurenine: step 1/1.</text>
</comment>
<dbReference type="UniPathway" id="UPA00253">
    <property type="reaction ID" value="UER00329"/>
</dbReference>
<comment type="cofactor">
    <cofactor evidence="4 5">
        <name>pyridoxal 5'-phosphate</name>
        <dbReference type="ChEBI" id="CHEBI:597326"/>
    </cofactor>
</comment>
<dbReference type="GO" id="GO:0005737">
    <property type="term" value="C:cytoplasm"/>
    <property type="evidence" value="ECO:0007669"/>
    <property type="project" value="UniProtKB-SubCell"/>
</dbReference>
<keyword evidence="6" id="KW-1185">Reference proteome</keyword>
<dbReference type="GO" id="GO:0030170">
    <property type="term" value="F:pyridoxal phosphate binding"/>
    <property type="evidence" value="ECO:0007669"/>
    <property type="project" value="UniProtKB-UniRule"/>
</dbReference>
<dbReference type="GO" id="GO:0043420">
    <property type="term" value="P:anthranilate metabolic process"/>
    <property type="evidence" value="ECO:0007669"/>
    <property type="project" value="UniProtKB-UniRule"/>
</dbReference>
<gene>
    <name evidence="7" type="primary">LOC114250522</name>
</gene>
<dbReference type="GO" id="GO:0019805">
    <property type="term" value="P:quinolinate biosynthetic process"/>
    <property type="evidence" value="ECO:0007669"/>
    <property type="project" value="UniProtKB-UniRule"/>
</dbReference>
<dbReference type="KEGG" id="bman:114250522"/>
<evidence type="ECO:0000313" key="7">
    <source>
        <dbReference type="RefSeq" id="XP_028040230.1"/>
    </source>
</evidence>
<evidence type="ECO:0000256" key="3">
    <source>
        <dbReference type="ARBA" id="ARBA00022898"/>
    </source>
</evidence>
<keyword evidence="1 4" id="KW-0662">Pyridine nucleotide biosynthesis</keyword>
<comment type="function">
    <text evidence="4 5">Catalyzes the cleavage of L-kynurenine (L-Kyn) and L-3-hydroxykynurenine (L-3OHKyn) into anthranilic acid (AA) and 3-hydroxyanthranilic acid (3-OHAA), respectively.</text>
</comment>
<evidence type="ECO:0000256" key="5">
    <source>
        <dbReference type="PIRNR" id="PIRNR038800"/>
    </source>
</evidence>
<dbReference type="InterPro" id="IPR015421">
    <property type="entry name" value="PyrdxlP-dep_Trfase_major"/>
</dbReference>
<dbReference type="HAMAP" id="MF_01970">
    <property type="entry name" value="Kynureninase"/>
    <property type="match status" value="1"/>
</dbReference>
<dbReference type="AlphaFoldDB" id="A0A6J2KE05"/>
<dbReference type="SUPFAM" id="SSF53383">
    <property type="entry name" value="PLP-dependent transferases"/>
    <property type="match status" value="1"/>
</dbReference>
<name>A0A6J2KE05_BOMMA</name>
<organism evidence="6 7">
    <name type="scientific">Bombyx mandarina</name>
    <name type="common">Wild silk moth</name>
    <name type="synonym">Wild silkworm</name>
    <dbReference type="NCBI Taxonomy" id="7092"/>
    <lineage>
        <taxon>Eukaryota</taxon>
        <taxon>Metazoa</taxon>
        <taxon>Ecdysozoa</taxon>
        <taxon>Arthropoda</taxon>
        <taxon>Hexapoda</taxon>
        <taxon>Insecta</taxon>
        <taxon>Pterygota</taxon>
        <taxon>Neoptera</taxon>
        <taxon>Endopterygota</taxon>
        <taxon>Lepidoptera</taxon>
        <taxon>Glossata</taxon>
        <taxon>Ditrysia</taxon>
        <taxon>Bombycoidea</taxon>
        <taxon>Bombycidae</taxon>
        <taxon>Bombycinae</taxon>
        <taxon>Bombyx</taxon>
    </lineage>
</organism>
<comment type="subunit">
    <text evidence="4 5">Homodimer.</text>
</comment>
<dbReference type="PANTHER" id="PTHR14084">
    <property type="entry name" value="KYNURENINASE"/>
    <property type="match status" value="1"/>
</dbReference>
<dbReference type="InterPro" id="IPR015424">
    <property type="entry name" value="PyrdxlP-dep_Trfase"/>
</dbReference>
<keyword evidence="3 4" id="KW-0663">Pyridoxal phosphate</keyword>